<dbReference type="AlphaFoldDB" id="A0A3S5CQU1"/>
<dbReference type="Proteomes" id="UP000784294">
    <property type="component" value="Unassembled WGS sequence"/>
</dbReference>
<dbReference type="OrthoDB" id="272810at2759"/>
<proteinExistence type="predicted"/>
<sequence length="162" mass="18200">MCSYFSLRLSNSHLYFHIDLPKGVGISIISLQAEELIYATFLNIRVSLIRCYPTIGAKSTPYISLAQRGDSALNSLHRQLLSSTESSEGLSSDWRLWKQSDVAEHIDKFEMELEDDAMGPPETISAFKDEQNNSGTVPLESVNLSIGWIQVSLFSLYHLSRL</sequence>
<comment type="caution">
    <text evidence="1">The sequence shown here is derived from an EMBL/GenBank/DDBJ whole genome shotgun (WGS) entry which is preliminary data.</text>
</comment>
<reference evidence="1" key="1">
    <citation type="submission" date="2018-11" db="EMBL/GenBank/DDBJ databases">
        <authorList>
            <consortium name="Pathogen Informatics"/>
        </authorList>
    </citation>
    <scope>NUCLEOTIDE SEQUENCE</scope>
</reference>
<protein>
    <submittedName>
        <fullName evidence="1">Uncharacterized protein</fullName>
    </submittedName>
</protein>
<evidence type="ECO:0000313" key="2">
    <source>
        <dbReference type="Proteomes" id="UP000784294"/>
    </source>
</evidence>
<accession>A0A3S5CQU1</accession>
<organism evidence="1 2">
    <name type="scientific">Protopolystoma xenopodis</name>
    <dbReference type="NCBI Taxonomy" id="117903"/>
    <lineage>
        <taxon>Eukaryota</taxon>
        <taxon>Metazoa</taxon>
        <taxon>Spiralia</taxon>
        <taxon>Lophotrochozoa</taxon>
        <taxon>Platyhelminthes</taxon>
        <taxon>Monogenea</taxon>
        <taxon>Polyopisthocotylea</taxon>
        <taxon>Polystomatidea</taxon>
        <taxon>Polystomatidae</taxon>
        <taxon>Protopolystoma</taxon>
    </lineage>
</organism>
<name>A0A3S5CQU1_9PLAT</name>
<gene>
    <name evidence="1" type="ORF">PXEA_LOCUS22270</name>
</gene>
<keyword evidence="2" id="KW-1185">Reference proteome</keyword>
<evidence type="ECO:0000313" key="1">
    <source>
        <dbReference type="EMBL" id="VEL28830.1"/>
    </source>
</evidence>
<dbReference type="EMBL" id="CAAALY010098141">
    <property type="protein sequence ID" value="VEL28830.1"/>
    <property type="molecule type" value="Genomic_DNA"/>
</dbReference>